<dbReference type="GeneID" id="16606309"/>
<evidence type="ECO:0000256" key="1">
    <source>
        <dbReference type="SAM" id="MobiDB-lite"/>
    </source>
</evidence>
<feature type="region of interest" description="Disordered" evidence="1">
    <location>
        <begin position="68"/>
        <end position="95"/>
    </location>
</feature>
<keyword evidence="3" id="KW-1185">Reference proteome</keyword>
<organism evidence="2 3">
    <name type="scientific">Pandoravirus salinus</name>
    <dbReference type="NCBI Taxonomy" id="1349410"/>
    <lineage>
        <taxon>Viruses</taxon>
        <taxon>Pandoravirus</taxon>
    </lineage>
</organism>
<reference evidence="2 3" key="1">
    <citation type="journal article" date="2013" name="Science">
        <title>Pandoraviruses: amoeba viruses with genomes up to 2.5 Mb reaching that of parasitic eukaryotes.</title>
        <authorList>
            <person name="Philippe N."/>
            <person name="Legendre M."/>
            <person name="Doutre G."/>
            <person name="Coute Y."/>
            <person name="Poirot O."/>
            <person name="Lescot M."/>
            <person name="Arslan D."/>
            <person name="Seltzer V."/>
            <person name="Bertaux L."/>
            <person name="Bruley C."/>
            <person name="Garin J."/>
            <person name="Claverie J.M."/>
            <person name="Abergel C."/>
        </authorList>
    </citation>
    <scope>NUCLEOTIDE SEQUENCE [LARGE SCALE GENOMIC DNA]</scope>
</reference>
<sequence>MTSPLAGASDDTRRAAAASLEEIIGRLRTLSHNPATANLLHFFEGERARTLGVDAQVERMATTVVEHDPVDGARDPMPAASDDREPTLVSSSADRVKKDDGVVGAQTTSRVDADASLPVVSNPDIVNTDSTVDPIDGDDDAKKPSREMSTAVDATSLAQSAAVLGQQDGCPGETTPVTLLAPLGESSAAPATTAPMQSDRDYLTLGRFVDLLGAMPRALATKYDAAFSLVALAFHVKTISPRIDFAQHTKSTHVWTIPRTVAAATEEQVPAFNVVNLARSVTSGVTVGSLYDALAPLAAANRDAAVCVATRALHTNVAVSFDIDEAVNYQDTTLNPMHHHGGGGVETIDDAIDLARRCIAADMSASQVLGMLTRRAPADADCGPLVLMRVGTQLVTAAELFERMGRRGFTTLPALKHIFAEVSVGDDSARGPAAVFMAETDVPMDVLLRAVDKGNAAMAALPYHDKPCSEFCLVARRLGML</sequence>
<gene>
    <name evidence="2" type="ORF">psal_cds_633</name>
</gene>
<protein>
    <submittedName>
        <fullName evidence="2">Uncharacterized protein</fullName>
    </submittedName>
</protein>
<dbReference type="RefSeq" id="YP_008437594.1">
    <property type="nucleotide sequence ID" value="NC_022098.1"/>
</dbReference>
<evidence type="ECO:0000313" key="2">
    <source>
        <dbReference type="EMBL" id="AGO84522.1"/>
    </source>
</evidence>
<evidence type="ECO:0000313" key="3">
    <source>
        <dbReference type="Proteomes" id="UP000204584"/>
    </source>
</evidence>
<dbReference type="EMBL" id="KC977571">
    <property type="protein sequence ID" value="AGO84522.1"/>
    <property type="molecule type" value="Genomic_DNA"/>
</dbReference>
<dbReference type="Proteomes" id="UP000204584">
    <property type="component" value="Segment"/>
</dbReference>
<name>S4W261_9VIRU</name>
<accession>S4W261</accession>
<dbReference type="KEGG" id="vg:16606309"/>
<proteinExistence type="predicted"/>
<feature type="region of interest" description="Disordered" evidence="1">
    <location>
        <begin position="120"/>
        <end position="145"/>
    </location>
</feature>